<dbReference type="Proteomes" id="UP001138500">
    <property type="component" value="Unassembled WGS sequence"/>
</dbReference>
<dbReference type="InterPro" id="IPR011004">
    <property type="entry name" value="Trimer_LpxA-like_sf"/>
</dbReference>
<dbReference type="InterPro" id="IPR001451">
    <property type="entry name" value="Hexapep"/>
</dbReference>
<keyword evidence="2" id="KW-0808">Transferase</keyword>
<dbReference type="GO" id="GO:0016407">
    <property type="term" value="F:acetyltransferase activity"/>
    <property type="evidence" value="ECO:0007669"/>
    <property type="project" value="InterPro"/>
</dbReference>
<evidence type="ECO:0000313" key="6">
    <source>
        <dbReference type="Proteomes" id="UP001138500"/>
    </source>
</evidence>
<protein>
    <submittedName>
        <fullName evidence="5">Acetyltransferase</fullName>
    </submittedName>
</protein>
<dbReference type="OrthoDB" id="25818at2759"/>
<dbReference type="InterPro" id="IPR018357">
    <property type="entry name" value="Hexapep_transf_CS"/>
</dbReference>
<comment type="caution">
    <text evidence="5">The sequence shown here is derived from an EMBL/GenBank/DDBJ whole genome shotgun (WGS) entry which is preliminary data.</text>
</comment>
<dbReference type="PANTHER" id="PTHR23416:SF54">
    <property type="entry name" value="ACETYLTRANSFERASE, CYSE_LACA_LPXA_NODL FAMILY (AFU_ORTHOLOGUE AFUA_2G08430)-RELATED"/>
    <property type="match status" value="1"/>
</dbReference>
<dbReference type="CDD" id="cd03357">
    <property type="entry name" value="LbH_MAT_GAT"/>
    <property type="match status" value="1"/>
</dbReference>
<evidence type="ECO:0000259" key="4">
    <source>
        <dbReference type="SMART" id="SM01266"/>
    </source>
</evidence>
<dbReference type="AlphaFoldDB" id="A0A9W7SVW4"/>
<dbReference type="Pfam" id="PF00132">
    <property type="entry name" value="Hexapep"/>
    <property type="match status" value="1"/>
</dbReference>
<dbReference type="EMBL" id="RIBY02001112">
    <property type="protein sequence ID" value="KAH9832687.1"/>
    <property type="molecule type" value="Genomic_DNA"/>
</dbReference>
<comment type="similarity">
    <text evidence="1">Belongs to the transferase hexapeptide repeat family.</text>
</comment>
<dbReference type="GO" id="GO:0008374">
    <property type="term" value="F:O-acyltransferase activity"/>
    <property type="evidence" value="ECO:0007669"/>
    <property type="project" value="TreeGrafter"/>
</dbReference>
<organism evidence="5 6">
    <name type="scientific">Teratosphaeria destructans</name>
    <dbReference type="NCBI Taxonomy" id="418781"/>
    <lineage>
        <taxon>Eukaryota</taxon>
        <taxon>Fungi</taxon>
        <taxon>Dikarya</taxon>
        <taxon>Ascomycota</taxon>
        <taxon>Pezizomycotina</taxon>
        <taxon>Dothideomycetes</taxon>
        <taxon>Dothideomycetidae</taxon>
        <taxon>Mycosphaerellales</taxon>
        <taxon>Teratosphaeriaceae</taxon>
        <taxon>Teratosphaeria</taxon>
    </lineage>
</organism>
<reference evidence="5 6" key="1">
    <citation type="journal article" date="2018" name="IMA Fungus">
        <title>IMA Genome-F 10: Nine draft genome sequences of Claviceps purpurea s.lat., including C. arundinis, C. humidiphila, and C. cf. spartinae, pseudomolecules for the pitch canker pathogen Fusarium circinatum, draft genome of Davidsoniella eucalypti, Grosmannia galeiformis, Quambalaria eucalypti, and Teratosphaeria destructans.</title>
        <authorList>
            <person name="Wingfield B.D."/>
            <person name="Liu M."/>
            <person name="Nguyen H.D."/>
            <person name="Lane F.A."/>
            <person name="Morgan S.W."/>
            <person name="De Vos L."/>
            <person name="Wilken P.M."/>
            <person name="Duong T.A."/>
            <person name="Aylward J."/>
            <person name="Coetzee M.P."/>
            <person name="Dadej K."/>
            <person name="De Beer Z.W."/>
            <person name="Findlay W."/>
            <person name="Havenga M."/>
            <person name="Kolarik M."/>
            <person name="Menzies J.G."/>
            <person name="Naidoo K."/>
            <person name="Pochopski O."/>
            <person name="Shoukouhi P."/>
            <person name="Santana Q.C."/>
            <person name="Seifert K.A."/>
            <person name="Soal N."/>
            <person name="Steenkamp E.T."/>
            <person name="Tatham C.T."/>
            <person name="van der Nest M.A."/>
            <person name="Wingfield M.J."/>
        </authorList>
    </citation>
    <scope>NUCLEOTIDE SEQUENCE [LARGE SCALE GENOMIC DNA]</scope>
    <source>
        <strain evidence="5">CMW44962</strain>
    </source>
</reference>
<evidence type="ECO:0000256" key="1">
    <source>
        <dbReference type="ARBA" id="ARBA00007274"/>
    </source>
</evidence>
<gene>
    <name evidence="5" type="ORF">Tdes44962_MAKER00166</name>
</gene>
<dbReference type="InterPro" id="IPR051159">
    <property type="entry name" value="Hexapeptide_acetyltransf"/>
</dbReference>
<dbReference type="InterPro" id="IPR024688">
    <property type="entry name" value="Mac_dom"/>
</dbReference>
<dbReference type="PANTHER" id="PTHR23416">
    <property type="entry name" value="SIALIC ACID SYNTHASE-RELATED"/>
    <property type="match status" value="1"/>
</dbReference>
<dbReference type="SUPFAM" id="SSF51161">
    <property type="entry name" value="Trimeric LpxA-like enzymes"/>
    <property type="match status" value="1"/>
</dbReference>
<sequence>MELASLLEEEAHTHILSGLLTDMANERSENYTRCLAGKLYYAFTPELIARRRKCQEVLQEFNNSTDLSRRKRAELWRRVTGDQTPLPPKAATEAEDDALLEEEPWIEPPLRMDYGHVQVGKGSFLNYNTTIIDTCLVKIGDRVMFAPNVSLYSGKHPLDPDVRNGLKGPEDGAEIHIQDDCWIGGNAIILPGVTIGKGSTVGAGSVVTKSVPPYTCVAGNPARRIKDVPRNTNAAVTSGALDALERGRRPGRVGEGAVGEQA</sequence>
<dbReference type="PROSITE" id="PS00101">
    <property type="entry name" value="HEXAPEP_TRANSFERASES"/>
    <property type="match status" value="1"/>
</dbReference>
<dbReference type="Pfam" id="PF12464">
    <property type="entry name" value="Mac"/>
    <property type="match status" value="1"/>
</dbReference>
<dbReference type="Gene3D" id="2.160.10.10">
    <property type="entry name" value="Hexapeptide repeat proteins"/>
    <property type="match status" value="1"/>
</dbReference>
<name>A0A9W7SVW4_9PEZI</name>
<feature type="domain" description="Maltose/galactoside acetyltransferase" evidence="4">
    <location>
        <begin position="31"/>
        <end position="82"/>
    </location>
</feature>
<keyword evidence="6" id="KW-1185">Reference proteome</keyword>
<dbReference type="SMART" id="SM01266">
    <property type="entry name" value="Mac"/>
    <property type="match status" value="1"/>
</dbReference>
<accession>A0A9W7SVW4</accession>
<evidence type="ECO:0000256" key="2">
    <source>
        <dbReference type="ARBA" id="ARBA00022679"/>
    </source>
</evidence>
<proteinExistence type="inferred from homology"/>
<feature type="region of interest" description="Disordered" evidence="3">
    <location>
        <begin position="78"/>
        <end position="97"/>
    </location>
</feature>
<reference evidence="5 6" key="2">
    <citation type="journal article" date="2021" name="Curr. Genet.">
        <title>Genetic response to nitrogen starvation in the aggressive Eucalyptus foliar pathogen Teratosphaeria destructans.</title>
        <authorList>
            <person name="Havenga M."/>
            <person name="Wingfield B.D."/>
            <person name="Wingfield M.J."/>
            <person name="Dreyer L.L."/>
            <person name="Roets F."/>
            <person name="Aylward J."/>
        </authorList>
    </citation>
    <scope>NUCLEOTIDE SEQUENCE [LARGE SCALE GENOMIC DNA]</scope>
    <source>
        <strain evidence="5">CMW44962</strain>
    </source>
</reference>
<evidence type="ECO:0000313" key="5">
    <source>
        <dbReference type="EMBL" id="KAH9832687.1"/>
    </source>
</evidence>
<evidence type="ECO:0000256" key="3">
    <source>
        <dbReference type="SAM" id="MobiDB-lite"/>
    </source>
</evidence>